<reference evidence="1" key="2">
    <citation type="submission" date="2020-09" db="EMBL/GenBank/DDBJ databases">
        <authorList>
            <person name="Sun Q."/>
            <person name="Kim S."/>
        </authorList>
    </citation>
    <scope>NUCLEOTIDE SEQUENCE</scope>
    <source>
        <strain evidence="1">KCTC 32337</strain>
    </source>
</reference>
<dbReference type="AlphaFoldDB" id="A0A8H9ICH5"/>
<evidence type="ECO:0000313" key="2">
    <source>
        <dbReference type="Proteomes" id="UP000622604"/>
    </source>
</evidence>
<dbReference type="RefSeq" id="WP_229816486.1">
    <property type="nucleotide sequence ID" value="NZ_BMZC01000004.1"/>
</dbReference>
<comment type="caution">
    <text evidence="1">The sequence shown here is derived from an EMBL/GenBank/DDBJ whole genome shotgun (WGS) entry which is preliminary data.</text>
</comment>
<protein>
    <submittedName>
        <fullName evidence="1">Uncharacterized protein</fullName>
    </submittedName>
</protein>
<accession>A0A8H9ICH5</accession>
<sequence>MLKKDKWRKAESFRDKYADAIMENFRILILLYLQRGFVQLFNISRINTDFGIFRVSGDWCFNNPEVESISLKSIEVMGTDGWVLLNKTSESNSQLINNLLPLLLSHLLLKNNAV</sequence>
<proteinExistence type="predicted"/>
<dbReference type="EMBL" id="BMZC01000004">
    <property type="protein sequence ID" value="GGZ59575.1"/>
    <property type="molecule type" value="Genomic_DNA"/>
</dbReference>
<gene>
    <name evidence="1" type="ORF">GCM10011274_17040</name>
</gene>
<reference evidence="1" key="1">
    <citation type="journal article" date="2014" name="Int. J. Syst. Evol. Microbiol.">
        <title>Complete genome sequence of Corynebacterium casei LMG S-19264T (=DSM 44701T), isolated from a smear-ripened cheese.</title>
        <authorList>
            <consortium name="US DOE Joint Genome Institute (JGI-PGF)"/>
            <person name="Walter F."/>
            <person name="Albersmeier A."/>
            <person name="Kalinowski J."/>
            <person name="Ruckert C."/>
        </authorList>
    </citation>
    <scope>NUCLEOTIDE SEQUENCE</scope>
    <source>
        <strain evidence="1">KCTC 32337</strain>
    </source>
</reference>
<dbReference type="Proteomes" id="UP000622604">
    <property type="component" value="Unassembled WGS sequence"/>
</dbReference>
<name>A0A8H9ICH5_9ALTE</name>
<evidence type="ECO:0000313" key="1">
    <source>
        <dbReference type="EMBL" id="GGZ59575.1"/>
    </source>
</evidence>
<organism evidence="1 2">
    <name type="scientific">Paraglaciecola chathamensis</name>
    <dbReference type="NCBI Taxonomy" id="368405"/>
    <lineage>
        <taxon>Bacteria</taxon>
        <taxon>Pseudomonadati</taxon>
        <taxon>Pseudomonadota</taxon>
        <taxon>Gammaproteobacteria</taxon>
        <taxon>Alteromonadales</taxon>
        <taxon>Alteromonadaceae</taxon>
        <taxon>Paraglaciecola</taxon>
    </lineage>
</organism>